<feature type="compositionally biased region" description="Low complexity" evidence="1">
    <location>
        <begin position="204"/>
        <end position="214"/>
    </location>
</feature>
<feature type="region of interest" description="Disordered" evidence="1">
    <location>
        <begin position="204"/>
        <end position="243"/>
    </location>
</feature>
<name>A0AAD3SRC1_NEPGR</name>
<evidence type="ECO:0000313" key="3">
    <source>
        <dbReference type="EMBL" id="GMH16580.1"/>
    </source>
</evidence>
<gene>
    <name evidence="3" type="ORF">Nepgr_018421</name>
</gene>
<protein>
    <recommendedName>
        <fullName evidence="2">DUF7781 domain-containing protein</fullName>
    </recommendedName>
</protein>
<feature type="region of interest" description="Disordered" evidence="1">
    <location>
        <begin position="167"/>
        <end position="186"/>
    </location>
</feature>
<evidence type="ECO:0000259" key="2">
    <source>
        <dbReference type="Pfam" id="PF25003"/>
    </source>
</evidence>
<keyword evidence="4" id="KW-1185">Reference proteome</keyword>
<feature type="compositionally biased region" description="Polar residues" evidence="1">
    <location>
        <begin position="71"/>
        <end position="81"/>
    </location>
</feature>
<sequence>MSIALDSSGGGGRGRIERSGFISGTPYISTYGPPDPIDQMFSEDRRFPPANRVVRGKRREEESDSSSSSSIGRNSDLSAKSSDGDDSGENEVQSSYKGPLDSMDALEDVLPGNKGISKFYCGKSKSFTSLADASSISSIKELAKPENLYARKRKNLLASNRYREKNHCYSSRNNGGGLSKRPANSSRSTLNLAMIMSSAESSYSSESLNSNSSSPARNLPPLHPQTKRSANNGSGSSSPEQQNLYPWRSFSLSDLQCVAAPNPLVGDSESSSRDKENPYSISIRLSSLTQNLGVRLENGNDFGLGANLEFYNSPSNDFQAKLVLKPLAPERRWKFIFEPIHQDVRLLSKKIPVTKFLNLQVGIGHSFLLHATGWKWKLTTSWGGDGISRIRNKTSIGLCPGMDLRFGWRADYVLPEITGAVGTGEPLFNMNSGSLQASLDRVEAIFTHRNE</sequence>
<evidence type="ECO:0000313" key="4">
    <source>
        <dbReference type="Proteomes" id="UP001279734"/>
    </source>
</evidence>
<accession>A0AAD3SRC1</accession>
<dbReference type="PANTHER" id="PTHR35710">
    <property type="entry name" value="OBP3-RESPONSIVE PROTEIN 4 (ORG4)"/>
    <property type="match status" value="1"/>
</dbReference>
<feature type="domain" description="DUF7781" evidence="2">
    <location>
        <begin position="300"/>
        <end position="448"/>
    </location>
</feature>
<dbReference type="Pfam" id="PF25003">
    <property type="entry name" value="DUF7781"/>
    <property type="match status" value="1"/>
</dbReference>
<reference evidence="3" key="1">
    <citation type="submission" date="2023-05" db="EMBL/GenBank/DDBJ databases">
        <title>Nepenthes gracilis genome sequencing.</title>
        <authorList>
            <person name="Fukushima K."/>
        </authorList>
    </citation>
    <scope>NUCLEOTIDE SEQUENCE</scope>
    <source>
        <strain evidence="3">SING2019-196</strain>
    </source>
</reference>
<evidence type="ECO:0000256" key="1">
    <source>
        <dbReference type="SAM" id="MobiDB-lite"/>
    </source>
</evidence>
<feature type="compositionally biased region" description="Polar residues" evidence="1">
    <location>
        <begin position="227"/>
        <end position="243"/>
    </location>
</feature>
<proteinExistence type="predicted"/>
<organism evidence="3 4">
    <name type="scientific">Nepenthes gracilis</name>
    <name type="common">Slender pitcher plant</name>
    <dbReference type="NCBI Taxonomy" id="150966"/>
    <lineage>
        <taxon>Eukaryota</taxon>
        <taxon>Viridiplantae</taxon>
        <taxon>Streptophyta</taxon>
        <taxon>Embryophyta</taxon>
        <taxon>Tracheophyta</taxon>
        <taxon>Spermatophyta</taxon>
        <taxon>Magnoliopsida</taxon>
        <taxon>eudicotyledons</taxon>
        <taxon>Gunneridae</taxon>
        <taxon>Pentapetalae</taxon>
        <taxon>Caryophyllales</taxon>
        <taxon>Nepenthaceae</taxon>
        <taxon>Nepenthes</taxon>
    </lineage>
</organism>
<feature type="region of interest" description="Disordered" evidence="1">
    <location>
        <begin position="1"/>
        <end position="104"/>
    </location>
</feature>
<dbReference type="PANTHER" id="PTHR35710:SF1">
    <property type="entry name" value="OBP3-RESPONSIVE PROTEIN 4 (ORG4)"/>
    <property type="match status" value="1"/>
</dbReference>
<dbReference type="AlphaFoldDB" id="A0AAD3SRC1"/>
<dbReference type="Proteomes" id="UP001279734">
    <property type="component" value="Unassembled WGS sequence"/>
</dbReference>
<dbReference type="InterPro" id="IPR056683">
    <property type="entry name" value="DUF7781"/>
</dbReference>
<dbReference type="EMBL" id="BSYO01000016">
    <property type="protein sequence ID" value="GMH16580.1"/>
    <property type="molecule type" value="Genomic_DNA"/>
</dbReference>
<comment type="caution">
    <text evidence="3">The sequence shown here is derived from an EMBL/GenBank/DDBJ whole genome shotgun (WGS) entry which is preliminary data.</text>
</comment>